<feature type="compositionally biased region" description="Basic residues" evidence="1">
    <location>
        <begin position="149"/>
        <end position="158"/>
    </location>
</feature>
<feature type="region of interest" description="Disordered" evidence="1">
    <location>
        <begin position="655"/>
        <end position="725"/>
    </location>
</feature>
<feature type="compositionally biased region" description="Acidic residues" evidence="1">
    <location>
        <begin position="1192"/>
        <end position="1212"/>
    </location>
</feature>
<feature type="compositionally biased region" description="Basic and acidic residues" evidence="1">
    <location>
        <begin position="196"/>
        <end position="221"/>
    </location>
</feature>
<evidence type="ECO:0000313" key="3">
    <source>
        <dbReference type="Proteomes" id="UP000779233"/>
    </source>
</evidence>
<feature type="compositionally biased region" description="Basic and acidic residues" evidence="1">
    <location>
        <begin position="701"/>
        <end position="725"/>
    </location>
</feature>
<feature type="compositionally biased region" description="Acidic residues" evidence="1">
    <location>
        <begin position="266"/>
        <end position="283"/>
    </location>
</feature>
<feature type="region of interest" description="Disordered" evidence="1">
    <location>
        <begin position="1"/>
        <end position="362"/>
    </location>
</feature>
<feature type="compositionally biased region" description="Acidic residues" evidence="1">
    <location>
        <begin position="1264"/>
        <end position="1277"/>
    </location>
</feature>
<accession>A0A8S4H715</accession>
<feature type="compositionally biased region" description="Basic and acidic residues" evidence="1">
    <location>
        <begin position="1044"/>
        <end position="1069"/>
    </location>
</feature>
<feature type="compositionally biased region" description="Basic residues" evidence="1">
    <location>
        <begin position="222"/>
        <end position="233"/>
    </location>
</feature>
<feature type="compositionally biased region" description="Basic and acidic residues" evidence="1">
    <location>
        <begin position="1213"/>
        <end position="1232"/>
    </location>
</feature>
<feature type="compositionally biased region" description="Basic residues" evidence="1">
    <location>
        <begin position="1"/>
        <end position="12"/>
    </location>
</feature>
<feature type="compositionally biased region" description="Basic residues" evidence="1">
    <location>
        <begin position="1176"/>
        <end position="1185"/>
    </location>
</feature>
<feature type="compositionally biased region" description="Basic and acidic residues" evidence="1">
    <location>
        <begin position="74"/>
        <end position="110"/>
    </location>
</feature>
<feature type="region of interest" description="Disordered" evidence="1">
    <location>
        <begin position="950"/>
        <end position="1016"/>
    </location>
</feature>
<reference evidence="2" key="1">
    <citation type="submission" date="2021-09" db="EMBL/GenBank/DDBJ databases">
        <authorList>
            <consortium name="Pathogen Informatics"/>
        </authorList>
    </citation>
    <scope>NUCLEOTIDE SEQUENCE</scope>
    <source>
        <strain evidence="2">PvW1</strain>
    </source>
</reference>
<dbReference type="EMBL" id="CAJZCX010000004">
    <property type="protein sequence ID" value="CAG9473199.1"/>
    <property type="molecule type" value="Genomic_DNA"/>
</dbReference>
<gene>
    <name evidence="2" type="ORF">PVW1_120024000</name>
</gene>
<feature type="compositionally biased region" description="Acidic residues" evidence="1">
    <location>
        <begin position="690"/>
        <end position="700"/>
    </location>
</feature>
<name>A0A8S4H715_PLAVI</name>
<feature type="compositionally biased region" description="Basic and acidic residues" evidence="1">
    <location>
        <begin position="328"/>
        <end position="344"/>
    </location>
</feature>
<feature type="compositionally biased region" description="Basic and acidic residues" evidence="1">
    <location>
        <begin position="37"/>
        <end position="52"/>
    </location>
</feature>
<dbReference type="Proteomes" id="UP000779233">
    <property type="component" value="Unassembled WGS sequence"/>
</dbReference>
<feature type="compositionally biased region" description="Basic and acidic residues" evidence="1">
    <location>
        <begin position="134"/>
        <end position="148"/>
    </location>
</feature>
<feature type="region of interest" description="Disordered" evidence="1">
    <location>
        <begin position="1035"/>
        <end position="1243"/>
    </location>
</feature>
<proteinExistence type="predicted"/>
<evidence type="ECO:0000256" key="1">
    <source>
        <dbReference type="SAM" id="MobiDB-lite"/>
    </source>
</evidence>
<dbReference type="VEuPathDB" id="PlasmoDB:PVPAM_120014000"/>
<feature type="region of interest" description="Disordered" evidence="1">
    <location>
        <begin position="1263"/>
        <end position="1304"/>
    </location>
</feature>
<feature type="compositionally biased region" description="Basic and acidic residues" evidence="1">
    <location>
        <begin position="950"/>
        <end position="964"/>
    </location>
</feature>
<evidence type="ECO:0000313" key="2">
    <source>
        <dbReference type="EMBL" id="CAG9473199.1"/>
    </source>
</evidence>
<protein>
    <submittedName>
        <fullName evidence="2">(malaria parasite P. vivax) hypothetical protein</fullName>
    </submittedName>
</protein>
<feature type="compositionally biased region" description="Low complexity" evidence="1">
    <location>
        <begin position="493"/>
        <end position="512"/>
    </location>
</feature>
<feature type="compositionally biased region" description="Acidic residues" evidence="1">
    <location>
        <begin position="1086"/>
        <end position="1098"/>
    </location>
</feature>
<feature type="compositionally biased region" description="Basic and acidic residues" evidence="1">
    <location>
        <begin position="1124"/>
        <end position="1145"/>
    </location>
</feature>
<feature type="compositionally biased region" description="Polar residues" evidence="1">
    <location>
        <begin position="662"/>
        <end position="671"/>
    </location>
</feature>
<feature type="compositionally biased region" description="Low complexity" evidence="1">
    <location>
        <begin position="60"/>
        <end position="73"/>
    </location>
</feature>
<feature type="compositionally biased region" description="Acidic residues" evidence="1">
    <location>
        <begin position="295"/>
        <end position="309"/>
    </location>
</feature>
<sequence>MNILNIKKKKKKIFSDDEESDKADGEGEQANGAHEQQGAEKEEYANVKEHAQCDGGGDTAEAAPDVAAYVAADGESKQHTVPEGTSEKANSEENDEAVREESDEAVRGEGDEAGAVPNVDAANGGDVPPEGEEQEQHPSSNKDEEGLNKKKKKLRRLKKCTDESDTKEGTQEAGEQKVVRKISKKNFIVKGGVHQRGGEHVDEDGDGKSPPDDGHEASLGEKKKKKKKKKEKGKAKGDKKHEAKYDGDTNLNEGANSDASYRDGDDQGGSEEEDDDDDDDDEYGGFHSDDHSGSEPEEEDELSQGESDEEEKRKKSRRKKKAGGGTQKKSEPKGNESKGDKDGDGTAQVKEKKKKTKNSKLMEDINPDEDKLKLKLICMSFHKKEYTIEEFILESLKVIIPQYKREVFLNQENLIIDSTSREDLKNLEVFWFDRLTRNRRRSIISCFTTLGKLGLGGKATNGAGAPENVMSTSDNVMSMSENVTSAPENGGDASQNGGAASQNGGAASPNGGVAPENAASAGNAPLEQIFTKKKDQIIVDHLAALCTQQVKLVKEYISYVRKNIFDLSSISENNEKIKELNILDPLKRRELFFYLNLCISMNYIQEQAPNVYALPNDLSPDIRGFNLHPMFSHINKKKNEQRREKAGNPWEKLKLLKKSQKTDAANKSSDASMRKGDVPAQVSTKKNETNEEEAEGDENEENKKNNKHTDDTEMVNKKTLEDEEKKKKALEEMKKKKKEKDEKKIYNVYSLLESAAQYFGEGPKYSNPNMHEFYKSNNNQLVYIKPPGNIDEKNILINYFLQFPSITKKLEYNKRRIYAENYGLVRIIKNSENLPVSFSLNTHPWLLEPYEELWKEQNKLNNFGIFNMANLLRDDDDDLLSFESNQFSFTRGEAQKVQAVKGEAVKGEAVKGEAVKGEAVKGEAVKGEAVKGEAVKGEAVKIEGVKMEGVKTEARKTDTSKVDTAETAASKTAAPQKGDAKCDAPQPEGPPPRTPNEPGEQTAALPTEMKVIDSKRKSDFLTKKIKKFCSNEDSKQLKLTSFLSREKVSKNADVVKKGESEQPGKDKPPPGETSRGVGGNPKEEQPGEEPPQDNEKEDAEYIKIKKKKKRVLDDEAINEINDSQADKDTNKGSHVDQINGRDREPSGSTASNNPDWVKDYDVAQNGHGEQPEGSVRIKKKLKRKLVQGENDIGYDADDGGEDDGHDDNAHDDDDAKGSENPNEDERNNEQAHKTNNHLYAALKERFAKEKKRLRDDKMQHVFELEAEESDDENIEDPEERKKAQLLKGKKNQAEETDDDEQYNSEGLNEFINNEEYNSDNEVVKLKHKQEMEQLEEDIFLKKFTYQGKEFNHELTNREKLELERERQLLRRKKLLFDKTLGHVKLSDFESDSSTSSNNSSKKRIKNTLYEPFTELENAKLSKRNHHSVGGGAYNEGAFNKGEYHADKEGEHRRKQIQEKMDNVMYTKEIKTNEGKRIVIKKKRKIRFHQDLSDVTVTEEEQVDAYEKTKKKPKKVNANLVEQPKSSAVTIPNKGMNHNNKASIKWNSNIKDISELDTPTNSEVFKGFRKVENAQ</sequence>
<feature type="compositionally biased region" description="Basic and acidic residues" evidence="1">
    <location>
        <begin position="234"/>
        <end position="247"/>
    </location>
</feature>
<feature type="region of interest" description="Disordered" evidence="1">
    <location>
        <begin position="481"/>
        <end position="518"/>
    </location>
</feature>
<feature type="compositionally biased region" description="Polar residues" evidence="1">
    <location>
        <begin position="249"/>
        <end position="259"/>
    </location>
</feature>
<organism evidence="2 3">
    <name type="scientific">Plasmodium vivax</name>
    <name type="common">malaria parasite P. vivax</name>
    <dbReference type="NCBI Taxonomy" id="5855"/>
    <lineage>
        <taxon>Eukaryota</taxon>
        <taxon>Sar</taxon>
        <taxon>Alveolata</taxon>
        <taxon>Apicomplexa</taxon>
        <taxon>Aconoidasida</taxon>
        <taxon>Haemosporida</taxon>
        <taxon>Plasmodiidae</taxon>
        <taxon>Plasmodium</taxon>
        <taxon>Plasmodium (Plasmodium)</taxon>
    </lineage>
</organism>
<feature type="compositionally biased region" description="Basic and acidic residues" evidence="1">
    <location>
        <begin position="159"/>
        <end position="178"/>
    </location>
</feature>
<comment type="caution">
    <text evidence="2">The sequence shown here is derived from an EMBL/GenBank/DDBJ whole genome shotgun (WGS) entry which is preliminary data.</text>
</comment>